<protein>
    <submittedName>
        <fullName evidence="3">SDR family oxidoreductase</fullName>
    </submittedName>
</protein>
<dbReference type="SUPFAM" id="SSF51735">
    <property type="entry name" value="NAD(P)-binding Rossmann-fold domains"/>
    <property type="match status" value="1"/>
</dbReference>
<dbReference type="InterPro" id="IPR036291">
    <property type="entry name" value="NAD(P)-bd_dom_sf"/>
</dbReference>
<dbReference type="PANTHER" id="PTHR42760:SF133">
    <property type="entry name" value="3-OXOACYL-[ACYL-CARRIER-PROTEIN] REDUCTASE"/>
    <property type="match status" value="1"/>
</dbReference>
<accession>A0A3N5XYI3</accession>
<organism evidence="3 4">
    <name type="scientific">Alteromonas sediminis</name>
    <dbReference type="NCBI Taxonomy" id="2259342"/>
    <lineage>
        <taxon>Bacteria</taxon>
        <taxon>Pseudomonadati</taxon>
        <taxon>Pseudomonadota</taxon>
        <taxon>Gammaproteobacteria</taxon>
        <taxon>Alteromonadales</taxon>
        <taxon>Alteromonadaceae</taxon>
        <taxon>Alteromonas/Salinimonas group</taxon>
        <taxon>Alteromonas</taxon>
    </lineage>
</organism>
<name>A0A3N5XYI3_9ALTE</name>
<dbReference type="RefSeq" id="WP_124029105.1">
    <property type="nucleotide sequence ID" value="NZ_JBHRSN010000013.1"/>
</dbReference>
<dbReference type="Pfam" id="PF13561">
    <property type="entry name" value="adh_short_C2"/>
    <property type="match status" value="1"/>
</dbReference>
<dbReference type="AlphaFoldDB" id="A0A3N5XYI3"/>
<dbReference type="InterPro" id="IPR002347">
    <property type="entry name" value="SDR_fam"/>
</dbReference>
<proteinExistence type="inferred from homology"/>
<evidence type="ECO:0000256" key="1">
    <source>
        <dbReference type="ARBA" id="ARBA00006484"/>
    </source>
</evidence>
<dbReference type="Proteomes" id="UP000275281">
    <property type="component" value="Unassembled WGS sequence"/>
</dbReference>
<keyword evidence="2" id="KW-0560">Oxidoreductase</keyword>
<keyword evidence="4" id="KW-1185">Reference proteome</keyword>
<evidence type="ECO:0000313" key="3">
    <source>
        <dbReference type="EMBL" id="RPJ64976.1"/>
    </source>
</evidence>
<evidence type="ECO:0000256" key="2">
    <source>
        <dbReference type="ARBA" id="ARBA00023002"/>
    </source>
</evidence>
<evidence type="ECO:0000313" key="4">
    <source>
        <dbReference type="Proteomes" id="UP000275281"/>
    </source>
</evidence>
<comment type="similarity">
    <text evidence="1">Belongs to the short-chain dehydrogenases/reductases (SDR) family.</text>
</comment>
<reference evidence="3 4" key="1">
    <citation type="submission" date="2018-11" db="EMBL/GenBank/DDBJ databases">
        <authorList>
            <person name="Ye M.-Q."/>
            <person name="Du Z.-J."/>
        </authorList>
    </citation>
    <scope>NUCLEOTIDE SEQUENCE [LARGE SCALE GENOMIC DNA]</scope>
    <source>
        <strain evidence="3 4">U0105</strain>
    </source>
</reference>
<dbReference type="CDD" id="cd05233">
    <property type="entry name" value="SDR_c"/>
    <property type="match status" value="1"/>
</dbReference>
<dbReference type="PANTHER" id="PTHR42760">
    <property type="entry name" value="SHORT-CHAIN DEHYDROGENASES/REDUCTASES FAMILY MEMBER"/>
    <property type="match status" value="1"/>
</dbReference>
<dbReference type="PRINTS" id="PR00080">
    <property type="entry name" value="SDRFAMILY"/>
</dbReference>
<dbReference type="PRINTS" id="PR00081">
    <property type="entry name" value="GDHRDH"/>
</dbReference>
<comment type="caution">
    <text evidence="3">The sequence shown here is derived from an EMBL/GenBank/DDBJ whole genome shotgun (WGS) entry which is preliminary data.</text>
</comment>
<sequence>MNPVTTPIYLITGTSKGIGEALANYYLQQGVIVVGCSRSHSNIEHESYYHHSVDVTDEQSVKHLFTWVRKTFGRLDVLINNAGIAAMNHAILTPASSVERILQTNVLASFICCREAAKIMKKKAFGRIVNFSTVAVPLNLEGEAAYAASKSGVETLTRVLAREFAEFNITVNAVGPTPIQTELIKNVGDDKINALLARQTLKRMGTFDDVINVVNFFVDEKSDFISAQVVYLGGV</sequence>
<dbReference type="Gene3D" id="3.40.50.720">
    <property type="entry name" value="NAD(P)-binding Rossmann-like Domain"/>
    <property type="match status" value="1"/>
</dbReference>
<dbReference type="GO" id="GO:0016616">
    <property type="term" value="F:oxidoreductase activity, acting on the CH-OH group of donors, NAD or NADP as acceptor"/>
    <property type="evidence" value="ECO:0007669"/>
    <property type="project" value="TreeGrafter"/>
</dbReference>
<dbReference type="OrthoDB" id="9804774at2"/>
<gene>
    <name evidence="3" type="ORF">DRW07_16790</name>
</gene>
<dbReference type="EMBL" id="RPOK01000006">
    <property type="protein sequence ID" value="RPJ64976.1"/>
    <property type="molecule type" value="Genomic_DNA"/>
</dbReference>